<reference evidence="2" key="1">
    <citation type="submission" date="2021-01" db="EMBL/GenBank/DDBJ databases">
        <authorList>
            <person name="Corre E."/>
            <person name="Pelletier E."/>
            <person name="Niang G."/>
            <person name="Scheremetjew M."/>
            <person name="Finn R."/>
            <person name="Kale V."/>
            <person name="Holt S."/>
            <person name="Cochrane G."/>
            <person name="Meng A."/>
            <person name="Brown T."/>
            <person name="Cohen L."/>
        </authorList>
    </citation>
    <scope>NUCLEOTIDE SEQUENCE</scope>
    <source>
        <strain evidence="2">CCAP979/52</strain>
    </source>
</reference>
<keyword evidence="1" id="KW-0732">Signal</keyword>
<dbReference type="EMBL" id="HBEZ01028036">
    <property type="protein sequence ID" value="CAD8637807.1"/>
    <property type="molecule type" value="Transcribed_RNA"/>
</dbReference>
<dbReference type="AlphaFoldDB" id="A0A7S0MEX6"/>
<evidence type="ECO:0000256" key="1">
    <source>
        <dbReference type="SAM" id="SignalP"/>
    </source>
</evidence>
<protein>
    <submittedName>
        <fullName evidence="2">Uncharacterized protein</fullName>
    </submittedName>
</protein>
<name>A0A7S0MEX6_9CRYP</name>
<feature type="signal peptide" evidence="1">
    <location>
        <begin position="1"/>
        <end position="19"/>
    </location>
</feature>
<sequence length="273" mass="28663">MLKFALVCSVVSFAVLCSAAPIKQGKIGLFQCEKLSASFCDPQFGCQLDSQADICYFDSALPRAAINCTQSLIDAGAAVAAAQVGMTASISTVKAVNWGVMQNTSLVMDTLKDSANKYDQAIKVYNQSLIKYNTAMFLLQQYTDALEALEKTCAIPVPPPPPTCPALIAAAQVKVAQQNATATTIWIQVTLSKKMVDIAVGPVDAAEAAVTVATTAAAVRYAEISKAISLASAEKDNAMTYWEQVEAACGAPPATVGAEVEKGGDDSLDMLFN</sequence>
<organism evidence="2">
    <name type="scientific">Cryptomonas curvata</name>
    <dbReference type="NCBI Taxonomy" id="233186"/>
    <lineage>
        <taxon>Eukaryota</taxon>
        <taxon>Cryptophyceae</taxon>
        <taxon>Cryptomonadales</taxon>
        <taxon>Cryptomonadaceae</taxon>
        <taxon>Cryptomonas</taxon>
    </lineage>
</organism>
<accession>A0A7S0MEX6</accession>
<evidence type="ECO:0000313" key="2">
    <source>
        <dbReference type="EMBL" id="CAD8637807.1"/>
    </source>
</evidence>
<gene>
    <name evidence="2" type="ORF">CCUR1050_LOCUS15491</name>
</gene>
<feature type="chain" id="PRO_5030598898" evidence="1">
    <location>
        <begin position="20"/>
        <end position="273"/>
    </location>
</feature>
<proteinExistence type="predicted"/>